<dbReference type="Gene3D" id="1.10.418.10">
    <property type="entry name" value="Calponin-like domain"/>
    <property type="match status" value="1"/>
</dbReference>
<keyword evidence="12 17" id="KW-0175">Coiled coil</keyword>
<dbReference type="Gene3D" id="2.10.110.10">
    <property type="entry name" value="Cysteine Rich Protein"/>
    <property type="match status" value="1"/>
</dbReference>
<dbReference type="PROSITE" id="PS00478">
    <property type="entry name" value="LIM_DOMAIN_1"/>
    <property type="match status" value="1"/>
</dbReference>
<reference evidence="22" key="2">
    <citation type="submission" date="2006-08" db="EMBL/GenBank/DDBJ databases">
        <authorList>
            <consortium name="NIH - Xenopus Gene Collection (XGC) project"/>
        </authorList>
    </citation>
    <scope>NUCLEOTIDE SEQUENCE [LARGE SCALE MRNA]</scope>
    <source>
        <tissue evidence="22">Testes</tissue>
    </source>
</reference>
<dbReference type="AGR" id="Xenbase:XB-GENE-979747"/>
<feature type="domain" description="LIM zinc-binding" evidence="20">
    <location>
        <begin position="186"/>
        <end position="248"/>
    </location>
</feature>
<dbReference type="SMART" id="SM00033">
    <property type="entry name" value="CH"/>
    <property type="match status" value="1"/>
</dbReference>
<evidence type="ECO:0000256" key="5">
    <source>
        <dbReference type="ARBA" id="ARBA00022475"/>
    </source>
</evidence>
<feature type="region of interest" description="Disordered" evidence="18">
    <location>
        <begin position="382"/>
        <end position="794"/>
    </location>
</feature>
<dbReference type="PROSITE" id="PS51848">
    <property type="entry name" value="BMERB"/>
    <property type="match status" value="1"/>
</dbReference>
<keyword evidence="10 16" id="KW-0862">Zinc</keyword>
<dbReference type="EMBL" id="BC121954">
    <property type="protein sequence ID" value="AAI21955.1"/>
    <property type="molecule type" value="mRNA"/>
</dbReference>
<organism evidence="22">
    <name type="scientific">Xenopus tropicalis</name>
    <name type="common">Western clawed frog</name>
    <name type="synonym">Silurana tropicalis</name>
    <dbReference type="NCBI Taxonomy" id="8364"/>
    <lineage>
        <taxon>Eukaryota</taxon>
        <taxon>Metazoa</taxon>
        <taxon>Chordata</taxon>
        <taxon>Craniata</taxon>
        <taxon>Vertebrata</taxon>
        <taxon>Euteleostomi</taxon>
        <taxon>Amphibia</taxon>
        <taxon>Batrachia</taxon>
        <taxon>Anura</taxon>
        <taxon>Pipoidea</taxon>
        <taxon>Pipidae</taxon>
        <taxon>Xenopodinae</taxon>
        <taxon>Xenopus</taxon>
        <taxon>Silurana</taxon>
    </lineage>
</organism>
<evidence type="ECO:0000259" key="21">
    <source>
        <dbReference type="PROSITE" id="PS51848"/>
    </source>
</evidence>
<dbReference type="GO" id="GO:0046872">
    <property type="term" value="F:metal ion binding"/>
    <property type="evidence" value="ECO:0007669"/>
    <property type="project" value="UniProtKB-KW"/>
</dbReference>
<evidence type="ECO:0000313" key="25">
    <source>
        <dbReference type="Xenbase" id="XB-GENE-979747"/>
    </source>
</evidence>
<feature type="compositionally biased region" description="Polar residues" evidence="18">
    <location>
        <begin position="735"/>
        <end position="756"/>
    </location>
</feature>
<protein>
    <submittedName>
        <fullName evidence="24">MICAL-like protein 2</fullName>
    </submittedName>
</protein>
<evidence type="ECO:0000256" key="15">
    <source>
        <dbReference type="ARBA" id="ARBA00023273"/>
    </source>
</evidence>
<feature type="domain" description="BMERB" evidence="21">
    <location>
        <begin position="837"/>
        <end position="984"/>
    </location>
</feature>
<feature type="compositionally biased region" description="Basic and acidic residues" evidence="18">
    <location>
        <begin position="383"/>
        <end position="406"/>
    </location>
</feature>
<dbReference type="Pfam" id="PF12130">
    <property type="entry name" value="bMERB_dom"/>
    <property type="match status" value="1"/>
</dbReference>
<dbReference type="CDD" id="cd09444">
    <property type="entry name" value="LIM_Mical_like_1"/>
    <property type="match status" value="1"/>
</dbReference>
<dbReference type="SMART" id="SM01203">
    <property type="entry name" value="DUF3585"/>
    <property type="match status" value="1"/>
</dbReference>
<dbReference type="GeneID" id="779968"/>
<dbReference type="GO" id="GO:0055037">
    <property type="term" value="C:recycling endosome"/>
    <property type="evidence" value="ECO:0007669"/>
    <property type="project" value="UniProtKB-SubCell"/>
</dbReference>
<evidence type="ECO:0000256" key="6">
    <source>
        <dbReference type="ARBA" id="ARBA00022490"/>
    </source>
</evidence>
<feature type="compositionally biased region" description="Basic and acidic residues" evidence="18">
    <location>
        <begin position="564"/>
        <end position="574"/>
    </location>
</feature>
<evidence type="ECO:0000256" key="1">
    <source>
        <dbReference type="ARBA" id="ARBA00004172"/>
    </source>
</evidence>
<keyword evidence="11 16" id="KW-0440">LIM domain</keyword>
<evidence type="ECO:0000256" key="14">
    <source>
        <dbReference type="ARBA" id="ARBA00023212"/>
    </source>
</evidence>
<evidence type="ECO:0000259" key="19">
    <source>
        <dbReference type="PROSITE" id="PS50021"/>
    </source>
</evidence>
<feature type="region of interest" description="Disordered" evidence="18">
    <location>
        <begin position="810"/>
        <end position="840"/>
    </location>
</feature>
<dbReference type="PROSITE" id="PS50023">
    <property type="entry name" value="LIM_DOMAIN_2"/>
    <property type="match status" value="1"/>
</dbReference>
<evidence type="ECO:0000256" key="12">
    <source>
        <dbReference type="ARBA" id="ARBA00023054"/>
    </source>
</evidence>
<evidence type="ECO:0000256" key="9">
    <source>
        <dbReference type="ARBA" id="ARBA00022753"/>
    </source>
</evidence>
<feature type="region of interest" description="Disordered" evidence="18">
    <location>
        <begin position="278"/>
        <end position="348"/>
    </location>
</feature>
<feature type="compositionally biased region" description="Basic and acidic residues" evidence="18">
    <location>
        <begin position="827"/>
        <end position="840"/>
    </location>
</feature>
<evidence type="ECO:0000256" key="4">
    <source>
        <dbReference type="ARBA" id="ARBA00004316"/>
    </source>
</evidence>
<dbReference type="SUPFAM" id="SSF57716">
    <property type="entry name" value="Glucocorticoid receptor-like (DNA-binding domain)"/>
    <property type="match status" value="1"/>
</dbReference>
<feature type="compositionally biased region" description="Polar residues" evidence="18">
    <location>
        <begin position="302"/>
        <end position="324"/>
    </location>
</feature>
<reference evidence="24" key="1">
    <citation type="journal article" date="2002" name="Dev. Dyn.">
        <title>Genetic and genomic tools for Xenopus research: The NIH Xenopus initiative.</title>
        <authorList>
            <person name="Klein S.L."/>
            <person name="Strausberg R.L."/>
            <person name="Wagner L."/>
            <person name="Pontius J."/>
            <person name="Clifton S.W."/>
            <person name="Richardson P."/>
        </authorList>
    </citation>
    <scope>NUCLEOTIDE SEQUENCE</scope>
</reference>
<evidence type="ECO:0000256" key="11">
    <source>
        <dbReference type="ARBA" id="ARBA00023038"/>
    </source>
</evidence>
<dbReference type="InterPro" id="IPR050540">
    <property type="entry name" value="F-actin_Monoox_Mical"/>
</dbReference>
<keyword evidence="7" id="KW-0597">Phosphoprotein</keyword>
<dbReference type="Pfam" id="PF00412">
    <property type="entry name" value="LIM"/>
    <property type="match status" value="1"/>
</dbReference>
<reference evidence="24" key="3">
    <citation type="submission" date="2025-04" db="UniProtKB">
        <authorList>
            <consortium name="RefSeq"/>
        </authorList>
    </citation>
    <scope>IDENTIFICATION</scope>
</reference>
<accession>Q0P4Q1</accession>
<dbReference type="InterPro" id="IPR022735">
    <property type="entry name" value="bMERB_dom"/>
</dbReference>
<keyword evidence="9" id="KW-0967">Endosome</keyword>
<name>Q0P4Q1_XENTR</name>
<dbReference type="InterPro" id="IPR036872">
    <property type="entry name" value="CH_dom_sf"/>
</dbReference>
<evidence type="ECO:0000256" key="16">
    <source>
        <dbReference type="PROSITE-ProRule" id="PRU00125"/>
    </source>
</evidence>
<dbReference type="PANTHER" id="PTHR23167:SF87">
    <property type="entry name" value="MICAL-LIKE PROTEIN 2"/>
    <property type="match status" value="1"/>
</dbReference>
<feature type="domain" description="Calponin-homology (CH)" evidence="19">
    <location>
        <begin position="1"/>
        <end position="107"/>
    </location>
</feature>
<evidence type="ECO:0000313" key="23">
    <source>
        <dbReference type="Proteomes" id="UP000008143"/>
    </source>
</evidence>
<dbReference type="PANTHER" id="PTHR23167">
    <property type="entry name" value="CALPONIN HOMOLOGY DOMAIN-CONTAINING PROTEIN DDB_G0272472-RELATED"/>
    <property type="match status" value="1"/>
</dbReference>
<dbReference type="Proteomes" id="UP000008143">
    <property type="component" value="Chromosome 9"/>
</dbReference>
<keyword evidence="8 16" id="KW-0479">Metal-binding</keyword>
<dbReference type="GO" id="GO:0042995">
    <property type="term" value="C:cell projection"/>
    <property type="evidence" value="ECO:0007669"/>
    <property type="project" value="UniProtKB-SubCell"/>
</dbReference>
<evidence type="ECO:0000256" key="8">
    <source>
        <dbReference type="ARBA" id="ARBA00022723"/>
    </source>
</evidence>
<evidence type="ECO:0000256" key="18">
    <source>
        <dbReference type="SAM" id="MobiDB-lite"/>
    </source>
</evidence>
<dbReference type="OMA" id="DWFQLIH"/>
<evidence type="ECO:0000256" key="10">
    <source>
        <dbReference type="ARBA" id="ARBA00022833"/>
    </source>
</evidence>
<dbReference type="SUPFAM" id="SSF47576">
    <property type="entry name" value="Calponin-homology domain, CH-domain"/>
    <property type="match status" value="1"/>
</dbReference>
<feature type="region of interest" description="Disordered" evidence="18">
    <location>
        <begin position="119"/>
        <end position="156"/>
    </location>
</feature>
<keyword evidence="5" id="KW-1003">Cell membrane</keyword>
<dbReference type="RefSeq" id="NP_001072513.1">
    <property type="nucleotide sequence ID" value="NM_001079045.1"/>
</dbReference>
<evidence type="ECO:0000256" key="2">
    <source>
        <dbReference type="ARBA" id="ARBA00004202"/>
    </source>
</evidence>
<dbReference type="InterPro" id="IPR001715">
    <property type="entry name" value="CH_dom"/>
</dbReference>
<comment type="subcellular location">
    <subcellularLocation>
        <location evidence="2">Cell membrane</location>
        <topology evidence="2">Peripheral membrane protein</topology>
    </subcellularLocation>
    <subcellularLocation>
        <location evidence="4">Cell projection</location>
    </subcellularLocation>
    <subcellularLocation>
        <location evidence="3">Cytoplasm</location>
        <location evidence="3">Cytoskeleton</location>
    </subcellularLocation>
    <subcellularLocation>
        <location evidence="1">Recycling endosome</location>
    </subcellularLocation>
</comment>
<feature type="compositionally biased region" description="Low complexity" evidence="18">
    <location>
        <begin position="594"/>
        <end position="661"/>
    </location>
</feature>
<evidence type="ECO:0000256" key="17">
    <source>
        <dbReference type="SAM" id="Coils"/>
    </source>
</evidence>
<feature type="coiled-coil region" evidence="17">
    <location>
        <begin position="847"/>
        <end position="874"/>
    </location>
</feature>
<dbReference type="GO" id="GO:0005886">
    <property type="term" value="C:plasma membrane"/>
    <property type="evidence" value="ECO:0007669"/>
    <property type="project" value="UniProtKB-SubCell"/>
</dbReference>
<evidence type="ECO:0000313" key="22">
    <source>
        <dbReference type="EMBL" id="AAI21955.1"/>
    </source>
</evidence>
<feature type="region of interest" description="Disordered" evidence="18">
    <location>
        <begin position="981"/>
        <end position="1023"/>
    </location>
</feature>
<evidence type="ECO:0000259" key="20">
    <source>
        <dbReference type="PROSITE" id="PS50023"/>
    </source>
</evidence>
<dbReference type="OrthoDB" id="10017054at2759"/>
<dbReference type="CTD" id="79778"/>
<dbReference type="AlphaFoldDB" id="Q0P4Q1"/>
<feature type="compositionally biased region" description="Polar residues" evidence="18">
    <location>
        <begin position="690"/>
        <end position="705"/>
    </location>
</feature>
<dbReference type="FunFam" id="1.10.418.10:FF:000055">
    <property type="entry name" value="MICAL-like protein 2"/>
    <property type="match status" value="1"/>
</dbReference>
<dbReference type="Pfam" id="PF00307">
    <property type="entry name" value="CH"/>
    <property type="match status" value="1"/>
</dbReference>
<gene>
    <name evidence="24 25" type="primary">micall2</name>
    <name evidence="22" type="synonym">MGC146339</name>
</gene>
<feature type="compositionally biased region" description="Polar residues" evidence="18">
    <location>
        <begin position="662"/>
        <end position="672"/>
    </location>
</feature>
<evidence type="ECO:0000256" key="3">
    <source>
        <dbReference type="ARBA" id="ARBA00004245"/>
    </source>
</evidence>
<feature type="compositionally biased region" description="Polar residues" evidence="18">
    <location>
        <begin position="492"/>
        <end position="504"/>
    </location>
</feature>
<feature type="compositionally biased region" description="Basic and acidic residues" evidence="18">
    <location>
        <begin position="986"/>
        <end position="998"/>
    </location>
</feature>
<keyword evidence="15" id="KW-0966">Cell projection</keyword>
<dbReference type="PROSITE" id="PS50021">
    <property type="entry name" value="CH"/>
    <property type="match status" value="1"/>
</dbReference>
<dbReference type="KEGG" id="xtr:779968"/>
<dbReference type="Xenbase" id="XB-GENE-979747">
    <property type="gene designation" value="micall2"/>
</dbReference>
<keyword evidence="23" id="KW-1185">Reference proteome</keyword>
<evidence type="ECO:0000256" key="13">
    <source>
        <dbReference type="ARBA" id="ARBA00023136"/>
    </source>
</evidence>
<proteinExistence type="evidence at transcript level"/>
<dbReference type="CDD" id="cd21253">
    <property type="entry name" value="CH_MICALL2"/>
    <property type="match status" value="1"/>
</dbReference>
<dbReference type="GO" id="GO:0005856">
    <property type="term" value="C:cytoskeleton"/>
    <property type="evidence" value="ECO:0007669"/>
    <property type="project" value="UniProtKB-SubCell"/>
</dbReference>
<feature type="compositionally biased region" description="Polar residues" evidence="18">
    <location>
        <begin position="410"/>
        <end position="426"/>
    </location>
</feature>
<keyword evidence="6" id="KW-0963">Cytoplasm</keyword>
<keyword evidence="13" id="KW-0472">Membrane</keyword>
<evidence type="ECO:0000256" key="7">
    <source>
        <dbReference type="ARBA" id="ARBA00022553"/>
    </source>
</evidence>
<evidence type="ECO:0000313" key="24">
    <source>
        <dbReference type="RefSeq" id="NP_001072513.1"/>
    </source>
</evidence>
<dbReference type="SMART" id="SM00132">
    <property type="entry name" value="LIM"/>
    <property type="match status" value="1"/>
</dbReference>
<keyword evidence="14" id="KW-0206">Cytoskeleton</keyword>
<sequence length="1023" mass="111953">MAAIKALQQWCKQQCDGYRDVSITNMTTSFRDGLAFCAILHKHRPDLINFDLLSKENVYDNNHMAFSVAEEKLGIPALLDAEDMVKLRVPDRLSILTYVSQYYNYFHGRSPIGGLAGVKRPPPDTVEEPAGKKVTNDVLPTPQATSRAPQPVPRTNVPVLKSNTVIENPPVRAGIREIDSNSSVSSNCMICGKHVHLVQRHMADGKLYHRNCFKCKQCSRTLQPGQYKAGDGLGSFICTNHHIAVPTSPVTRTIMPAAPHGATVDEKKSSWVTPRSAVLDQNNKTPGNRFDHSGLGTGAVQDPTNRTAVGFVSNNQKLQHSTGAPAQEDKPSRNILNSPYSSSSTSTAVGFGNSIKDNSSTITIGSNQQNKVDNNYLNTSRSVAHEQPKKPSSDLLTHKGKSEPQKDPLPSNQQIKSPNFTINSISAGRMTTLVTKDEPKETSPKPWELSAAKNKAARERFFQTSPAVVEPANKVSSRDVVSPKSSDGPGKSTASSLSPGITDSSTEKDNARNYLLKTLGGPTSPKPSGEAENPSPVYRPHRLLNEKTADPSNSSTKVEPARPVPKERKNKNDTAKAVLNPEPLLTTPTYSSKGITTPSTGNSSSTTKGITTPSSGNSSSTTKGISTPITGSSSSTTKGITTPSSGNSSSTTKGISSPITGNGSSTTKSYLSKSGPGQRAEEISSKGPVPNSNVSKQETPENWRQNLKPIAKTPQTPGVVQPKVYPLPKDVENAAKTTPSPQKTPTIINSVKTTLNFPGKENKPSECLTPPAAKSKEDKASSSPTPPRKKLLPVNLDLINDWPKPVQKWQDVSLKDDTKRPAAHSSVNERSKNDASRNKARPEYIPKEEIQRQLQIIEQELDALEQQGVEMEKQLRSCDGDESEDTLMVDWFKLIHEKQLLLRQESELNYISKQQALEDKQSNVDTELRNLMNKPDDLKTPADREREKQLLDQLLVIVNDRSGIVECLDEDRIREKEEDEIMEAMIQRHSENHQKEASPEPNLKRRSRFSFSGLFKPKDKSKT</sequence>
<dbReference type="InterPro" id="IPR001781">
    <property type="entry name" value="Znf_LIM"/>
</dbReference>